<dbReference type="PANTHER" id="PTHR46473:SF23">
    <property type="entry name" value="GH08155P"/>
    <property type="match status" value="1"/>
</dbReference>
<dbReference type="GO" id="GO:0005886">
    <property type="term" value="C:plasma membrane"/>
    <property type="evidence" value="ECO:0007669"/>
    <property type="project" value="UniProtKB-SubCell"/>
</dbReference>
<dbReference type="InterPro" id="IPR001611">
    <property type="entry name" value="Leu-rich_rpt"/>
</dbReference>
<dbReference type="STRING" id="7897.ENSLACP00000000372"/>
<reference evidence="15" key="1">
    <citation type="submission" date="2011-08" db="EMBL/GenBank/DDBJ databases">
        <title>The draft genome of Latimeria chalumnae.</title>
        <authorList>
            <person name="Di Palma F."/>
            <person name="Alfoldi J."/>
            <person name="Johnson J."/>
            <person name="Berlin A."/>
            <person name="Gnerre S."/>
            <person name="Jaffe D."/>
            <person name="MacCallum I."/>
            <person name="Young S."/>
            <person name="Walker B.J."/>
            <person name="Lander E."/>
            <person name="Lindblad-Toh K."/>
        </authorList>
    </citation>
    <scope>NUCLEOTIDE SEQUENCE [LARGE SCALE GENOMIC DNA]</scope>
    <source>
        <strain evidence="15">Wild caught</strain>
    </source>
</reference>
<keyword evidence="8" id="KW-1133">Transmembrane helix</keyword>
<keyword evidence="5" id="KW-0812">Transmembrane</keyword>
<dbReference type="GO" id="GO:0034220">
    <property type="term" value="P:monoatomic ion transmembrane transport"/>
    <property type="evidence" value="ECO:0007669"/>
    <property type="project" value="UniProtKB-KW"/>
</dbReference>
<protein>
    <recommendedName>
        <fullName evidence="16">LRRNT domain-containing protein</fullName>
    </recommendedName>
</protein>
<dbReference type="PROSITE" id="PS51450">
    <property type="entry name" value="LRR"/>
    <property type="match status" value="3"/>
</dbReference>
<feature type="signal peptide" evidence="13">
    <location>
        <begin position="1"/>
        <end position="18"/>
    </location>
</feature>
<keyword evidence="4" id="KW-0433">Leucine-rich repeat</keyword>
<name>H2ZSK1_LATCH</name>
<dbReference type="eggNOG" id="KOG4237">
    <property type="taxonomic scope" value="Eukaryota"/>
</dbReference>
<evidence type="ECO:0000256" key="13">
    <source>
        <dbReference type="SAM" id="SignalP"/>
    </source>
</evidence>
<comment type="subcellular location">
    <subcellularLocation>
        <location evidence="1">Cell membrane</location>
        <topology evidence="1">Single-pass membrane protein</topology>
    </subcellularLocation>
</comment>
<dbReference type="InterPro" id="IPR032675">
    <property type="entry name" value="LRR_dom_sf"/>
</dbReference>
<dbReference type="Proteomes" id="UP000008672">
    <property type="component" value="Unassembled WGS sequence"/>
</dbReference>
<accession>H2ZSK1</accession>
<dbReference type="GeneTree" id="ENSGT00940000165601"/>
<evidence type="ECO:0000256" key="12">
    <source>
        <dbReference type="ARBA" id="ARBA00023303"/>
    </source>
</evidence>
<evidence type="ECO:0000313" key="15">
    <source>
        <dbReference type="Proteomes" id="UP000008672"/>
    </source>
</evidence>
<evidence type="ECO:0000256" key="5">
    <source>
        <dbReference type="ARBA" id="ARBA00022692"/>
    </source>
</evidence>
<evidence type="ECO:0000256" key="4">
    <source>
        <dbReference type="ARBA" id="ARBA00022614"/>
    </source>
</evidence>
<dbReference type="AlphaFoldDB" id="H2ZSK1"/>
<keyword evidence="7" id="KW-0677">Repeat</keyword>
<proteinExistence type="predicted"/>
<dbReference type="EMBL" id="AFYH01274524">
    <property type="status" value="NOT_ANNOTATED_CDS"/>
    <property type="molecule type" value="Genomic_DNA"/>
</dbReference>
<evidence type="ECO:0008006" key="16">
    <source>
        <dbReference type="Google" id="ProtNLM"/>
    </source>
</evidence>
<evidence type="ECO:0000256" key="11">
    <source>
        <dbReference type="ARBA" id="ARBA00023157"/>
    </source>
</evidence>
<dbReference type="HOGENOM" id="CLU_000288_18_10_1"/>
<reference evidence="14" key="3">
    <citation type="submission" date="2025-09" db="UniProtKB">
        <authorList>
            <consortium name="Ensembl"/>
        </authorList>
    </citation>
    <scope>IDENTIFICATION</scope>
</reference>
<dbReference type="OMA" id="NCDNICE"/>
<evidence type="ECO:0000256" key="9">
    <source>
        <dbReference type="ARBA" id="ARBA00023065"/>
    </source>
</evidence>
<dbReference type="Ensembl" id="ENSLACT00000000374.1">
    <property type="protein sequence ID" value="ENSLACP00000000372.1"/>
    <property type="gene ID" value="ENSLACG00000000335.1"/>
</dbReference>
<evidence type="ECO:0000313" key="14">
    <source>
        <dbReference type="Ensembl" id="ENSLACP00000000372.1"/>
    </source>
</evidence>
<evidence type="ECO:0000256" key="1">
    <source>
        <dbReference type="ARBA" id="ARBA00004162"/>
    </source>
</evidence>
<reference evidence="14" key="2">
    <citation type="submission" date="2025-08" db="UniProtKB">
        <authorList>
            <consortium name="Ensembl"/>
        </authorList>
    </citation>
    <scope>IDENTIFICATION</scope>
</reference>
<dbReference type="PANTHER" id="PTHR46473">
    <property type="entry name" value="GH08155P"/>
    <property type="match status" value="1"/>
</dbReference>
<keyword evidence="15" id="KW-1185">Reference proteome</keyword>
<evidence type="ECO:0000256" key="3">
    <source>
        <dbReference type="ARBA" id="ARBA00022475"/>
    </source>
</evidence>
<dbReference type="Pfam" id="PF13855">
    <property type="entry name" value="LRR_8"/>
    <property type="match status" value="1"/>
</dbReference>
<dbReference type="Gene3D" id="3.80.10.10">
    <property type="entry name" value="Ribonuclease Inhibitor"/>
    <property type="match status" value="1"/>
</dbReference>
<sequence>RWLSSFTSMLLARTLGNCDNICEPCVPNFPNGMIVSCTNKSLTKLPDLPYNVFELKLSHNEFTVLTTGMFNKTELVAKLEFLALDYNMIIEIQPSAFWGINKLEHLDLSHNYNLKTINSSTFSPLSELSNLSLTHNSIDHIKDFSFQTQENLKRLELNDNHLSSIDVHLLKPMVQLQILKLEGNPWICSCIVKAFYMWIHEFEGNMTGPSCSTP</sequence>
<keyword evidence="6 13" id="KW-0732">Signal</keyword>
<keyword evidence="12" id="KW-0407">Ion channel</keyword>
<evidence type="ECO:0000256" key="2">
    <source>
        <dbReference type="ARBA" id="ARBA00022448"/>
    </source>
</evidence>
<dbReference type="SMART" id="SM00369">
    <property type="entry name" value="LRR_TYP"/>
    <property type="match status" value="5"/>
</dbReference>
<keyword evidence="3" id="KW-1003">Cell membrane</keyword>
<dbReference type="InterPro" id="IPR051432">
    <property type="entry name" value="KCNMA1_auxiliary"/>
</dbReference>
<keyword evidence="2" id="KW-0813">Transport</keyword>
<keyword evidence="10" id="KW-0472">Membrane</keyword>
<keyword evidence="11" id="KW-1015">Disulfide bond</keyword>
<dbReference type="InterPro" id="IPR003591">
    <property type="entry name" value="Leu-rich_rpt_typical-subtyp"/>
</dbReference>
<feature type="chain" id="PRO_5003579531" description="LRRNT domain-containing protein" evidence="13">
    <location>
        <begin position="19"/>
        <end position="214"/>
    </location>
</feature>
<dbReference type="SUPFAM" id="SSF52058">
    <property type="entry name" value="L domain-like"/>
    <property type="match status" value="1"/>
</dbReference>
<keyword evidence="9" id="KW-0406">Ion transport</keyword>
<evidence type="ECO:0000256" key="10">
    <source>
        <dbReference type="ARBA" id="ARBA00023136"/>
    </source>
</evidence>
<evidence type="ECO:0000256" key="6">
    <source>
        <dbReference type="ARBA" id="ARBA00022729"/>
    </source>
</evidence>
<organism evidence="14 15">
    <name type="scientific">Latimeria chalumnae</name>
    <name type="common">Coelacanth</name>
    <dbReference type="NCBI Taxonomy" id="7897"/>
    <lineage>
        <taxon>Eukaryota</taxon>
        <taxon>Metazoa</taxon>
        <taxon>Chordata</taxon>
        <taxon>Craniata</taxon>
        <taxon>Vertebrata</taxon>
        <taxon>Euteleostomi</taxon>
        <taxon>Coelacanthiformes</taxon>
        <taxon>Coelacanthidae</taxon>
        <taxon>Latimeria</taxon>
    </lineage>
</organism>
<evidence type="ECO:0000256" key="7">
    <source>
        <dbReference type="ARBA" id="ARBA00022737"/>
    </source>
</evidence>
<dbReference type="InParanoid" id="H2ZSK1"/>
<evidence type="ECO:0000256" key="8">
    <source>
        <dbReference type="ARBA" id="ARBA00022989"/>
    </source>
</evidence>